<accession>A0A5J4VM09</accession>
<feature type="region of interest" description="Disordered" evidence="1">
    <location>
        <begin position="97"/>
        <end position="118"/>
    </location>
</feature>
<evidence type="ECO:0000256" key="1">
    <source>
        <dbReference type="SAM" id="MobiDB-lite"/>
    </source>
</evidence>
<evidence type="ECO:0000313" key="2">
    <source>
        <dbReference type="EMBL" id="KAA6383475.1"/>
    </source>
</evidence>
<dbReference type="EMBL" id="SNRW01006228">
    <property type="protein sequence ID" value="KAA6383475.1"/>
    <property type="molecule type" value="Genomic_DNA"/>
</dbReference>
<gene>
    <name evidence="2" type="ORF">EZS28_020999</name>
</gene>
<proteinExistence type="predicted"/>
<organism evidence="2 3">
    <name type="scientific">Streblomastix strix</name>
    <dbReference type="NCBI Taxonomy" id="222440"/>
    <lineage>
        <taxon>Eukaryota</taxon>
        <taxon>Metamonada</taxon>
        <taxon>Preaxostyla</taxon>
        <taxon>Oxymonadida</taxon>
        <taxon>Streblomastigidae</taxon>
        <taxon>Streblomastix</taxon>
    </lineage>
</organism>
<name>A0A5J4VM09_9EUKA</name>
<comment type="caution">
    <text evidence="2">The sequence shown here is derived from an EMBL/GenBank/DDBJ whole genome shotgun (WGS) entry which is preliminary data.</text>
</comment>
<sequence length="118" mass="14258">MVIINEKIKQTIEKAITMQVRKQNEQKVVIISIKMEQETIQEQIIDQQKKNVIMNEEDSIQQIYEQIKKKKEEVFQMIMKMQKMEIRNVIEPQRCKNREEQGIEFDLSEESNDNEEDK</sequence>
<reference evidence="2 3" key="1">
    <citation type="submission" date="2019-03" db="EMBL/GenBank/DDBJ databases">
        <title>Single cell metagenomics reveals metabolic interactions within the superorganism composed of flagellate Streblomastix strix and complex community of Bacteroidetes bacteria on its surface.</title>
        <authorList>
            <person name="Treitli S.C."/>
            <person name="Kolisko M."/>
            <person name="Husnik F."/>
            <person name="Keeling P."/>
            <person name="Hampl V."/>
        </authorList>
    </citation>
    <scope>NUCLEOTIDE SEQUENCE [LARGE SCALE GENOMIC DNA]</scope>
    <source>
        <strain evidence="2">ST1C</strain>
    </source>
</reference>
<protein>
    <submittedName>
        <fullName evidence="2">Uncharacterized protein</fullName>
    </submittedName>
</protein>
<feature type="compositionally biased region" description="Acidic residues" evidence="1">
    <location>
        <begin position="102"/>
        <end position="118"/>
    </location>
</feature>
<evidence type="ECO:0000313" key="3">
    <source>
        <dbReference type="Proteomes" id="UP000324800"/>
    </source>
</evidence>
<dbReference type="AlphaFoldDB" id="A0A5J4VM09"/>
<dbReference type="Proteomes" id="UP000324800">
    <property type="component" value="Unassembled WGS sequence"/>
</dbReference>